<reference evidence="2 3" key="1">
    <citation type="submission" date="2015-05" db="EMBL/GenBank/DDBJ databases">
        <title>Whole genome sequence and identification of bacterial endophytes from Costus igneus.</title>
        <authorList>
            <person name="Lee Y.P."/>
            <person name="Gan H.M."/>
            <person name="Eng W."/>
            <person name="Wheatley M.S."/>
            <person name="Caraballo A."/>
            <person name="Polter S."/>
            <person name="Savka M.A."/>
            <person name="Hudson A.O."/>
        </authorList>
    </citation>
    <scope>NUCLEOTIDE SEQUENCE [LARGE SCALE GENOMIC DNA]</scope>
    <source>
        <strain evidence="2 3">RIT379</strain>
    </source>
</reference>
<comment type="caution">
    <text evidence="2">The sequence shown here is derived from an EMBL/GenBank/DDBJ whole genome shotgun (WGS) entry which is preliminary data.</text>
</comment>
<gene>
    <name evidence="2" type="ORF">ABW02_01495</name>
</gene>
<sequence>MKLMRHSRGLLVLMMFLSWFFLPLIGKDAVKRFFASRVIYSFDCHHRRYNCKKAKMVVVVRKNSSKAIWHCSFFMGPIFYWFLVDFKMDLRQILQIHFYKFSG</sequence>
<keyword evidence="1" id="KW-0812">Transmembrane</keyword>
<name>A0A0J1IR57_NIACI</name>
<evidence type="ECO:0000256" key="1">
    <source>
        <dbReference type="SAM" id="Phobius"/>
    </source>
</evidence>
<evidence type="ECO:0000313" key="3">
    <source>
        <dbReference type="Proteomes" id="UP000036045"/>
    </source>
</evidence>
<keyword evidence="3" id="KW-1185">Reference proteome</keyword>
<keyword evidence="1" id="KW-1133">Transmembrane helix</keyword>
<organism evidence="2 3">
    <name type="scientific">Niallia circulans</name>
    <name type="common">Bacillus circulans</name>
    <dbReference type="NCBI Taxonomy" id="1397"/>
    <lineage>
        <taxon>Bacteria</taxon>
        <taxon>Bacillati</taxon>
        <taxon>Bacillota</taxon>
        <taxon>Bacilli</taxon>
        <taxon>Bacillales</taxon>
        <taxon>Bacillaceae</taxon>
        <taxon>Niallia</taxon>
    </lineage>
</organism>
<dbReference type="Proteomes" id="UP000036045">
    <property type="component" value="Unassembled WGS sequence"/>
</dbReference>
<feature type="transmembrane region" description="Helical" evidence="1">
    <location>
        <begin position="67"/>
        <end position="84"/>
    </location>
</feature>
<proteinExistence type="predicted"/>
<dbReference type="AlphaFoldDB" id="A0A0J1IR57"/>
<protein>
    <submittedName>
        <fullName evidence="2">Uncharacterized protein</fullName>
    </submittedName>
</protein>
<dbReference type="EMBL" id="LDPH01000001">
    <property type="protein sequence ID" value="KLV28442.1"/>
    <property type="molecule type" value="Genomic_DNA"/>
</dbReference>
<accession>A0A0J1IR57</accession>
<evidence type="ECO:0000313" key="2">
    <source>
        <dbReference type="EMBL" id="KLV28442.1"/>
    </source>
</evidence>
<keyword evidence="1" id="KW-0472">Membrane</keyword>